<proteinExistence type="inferred from homology"/>
<organism evidence="8 9">
    <name type="scientific">Undibacterium rugosum</name>
    <dbReference type="NCBI Taxonomy" id="2762291"/>
    <lineage>
        <taxon>Bacteria</taxon>
        <taxon>Pseudomonadati</taxon>
        <taxon>Pseudomonadota</taxon>
        <taxon>Betaproteobacteria</taxon>
        <taxon>Burkholderiales</taxon>
        <taxon>Oxalobacteraceae</taxon>
        <taxon>Undibacterium</taxon>
    </lineage>
</organism>
<keyword evidence="3" id="KW-1003">Cell membrane</keyword>
<evidence type="ECO:0000256" key="7">
    <source>
        <dbReference type="SAM" id="Phobius"/>
    </source>
</evidence>
<evidence type="ECO:0000256" key="3">
    <source>
        <dbReference type="ARBA" id="ARBA00022475"/>
    </source>
</evidence>
<dbReference type="InterPro" id="IPR032808">
    <property type="entry name" value="DoxX"/>
</dbReference>
<dbReference type="AlphaFoldDB" id="A0A923KWT6"/>
<comment type="similarity">
    <text evidence="2">Belongs to the DoxX family.</text>
</comment>
<gene>
    <name evidence="8" type="ORF">H8K47_16435</name>
</gene>
<dbReference type="PANTHER" id="PTHR33452">
    <property type="entry name" value="OXIDOREDUCTASE CATD-RELATED"/>
    <property type="match status" value="1"/>
</dbReference>
<accession>A0A923KWT6</accession>
<dbReference type="EMBL" id="JACOGG010000025">
    <property type="protein sequence ID" value="MBC3936952.1"/>
    <property type="molecule type" value="Genomic_DNA"/>
</dbReference>
<evidence type="ECO:0000313" key="8">
    <source>
        <dbReference type="EMBL" id="MBC3936952.1"/>
    </source>
</evidence>
<dbReference type="GO" id="GO:0005886">
    <property type="term" value="C:plasma membrane"/>
    <property type="evidence" value="ECO:0007669"/>
    <property type="project" value="UniProtKB-SubCell"/>
</dbReference>
<dbReference type="RefSeq" id="WP_186882476.1">
    <property type="nucleotide sequence ID" value="NZ_JACOGG010000025.1"/>
</dbReference>
<keyword evidence="6 7" id="KW-0472">Membrane</keyword>
<evidence type="ECO:0000256" key="5">
    <source>
        <dbReference type="ARBA" id="ARBA00022989"/>
    </source>
</evidence>
<evidence type="ECO:0000313" key="9">
    <source>
        <dbReference type="Proteomes" id="UP000612361"/>
    </source>
</evidence>
<sequence>MTYLEKSGPLFGRVLIALIFVLSGVSKITGYDGTVGYIASKHLPFPALAAIAAIVVELGGGLLLMLGWRARLSAAAMALFTIAAAVLFHDFWAAAPDAAQNQMIHFMKNLSMAGGLLMVVVHGSGPLSVDRQD</sequence>
<evidence type="ECO:0000256" key="6">
    <source>
        <dbReference type="ARBA" id="ARBA00023136"/>
    </source>
</evidence>
<name>A0A923KWT6_9BURK</name>
<keyword evidence="4 7" id="KW-0812">Transmembrane</keyword>
<reference evidence="8" key="1">
    <citation type="submission" date="2020-08" db="EMBL/GenBank/DDBJ databases">
        <title>Novel species isolated from subtropical streams in China.</title>
        <authorList>
            <person name="Lu H."/>
        </authorList>
    </citation>
    <scope>NUCLEOTIDE SEQUENCE</scope>
    <source>
        <strain evidence="8">CY7W</strain>
    </source>
</reference>
<dbReference type="PANTHER" id="PTHR33452:SF1">
    <property type="entry name" value="INNER MEMBRANE PROTEIN YPHA-RELATED"/>
    <property type="match status" value="1"/>
</dbReference>
<feature type="transmembrane region" description="Helical" evidence="7">
    <location>
        <begin position="112"/>
        <end position="129"/>
    </location>
</feature>
<keyword evidence="9" id="KW-1185">Reference proteome</keyword>
<dbReference type="Proteomes" id="UP000612361">
    <property type="component" value="Unassembled WGS sequence"/>
</dbReference>
<evidence type="ECO:0000256" key="2">
    <source>
        <dbReference type="ARBA" id="ARBA00006679"/>
    </source>
</evidence>
<evidence type="ECO:0000256" key="4">
    <source>
        <dbReference type="ARBA" id="ARBA00022692"/>
    </source>
</evidence>
<keyword evidence="5 7" id="KW-1133">Transmembrane helix</keyword>
<feature type="transmembrane region" description="Helical" evidence="7">
    <location>
        <begin position="72"/>
        <end position="92"/>
    </location>
</feature>
<dbReference type="InterPro" id="IPR051907">
    <property type="entry name" value="DoxX-like_oxidoreductase"/>
</dbReference>
<feature type="transmembrane region" description="Helical" evidence="7">
    <location>
        <begin position="12"/>
        <end position="31"/>
    </location>
</feature>
<dbReference type="Pfam" id="PF07681">
    <property type="entry name" value="DoxX"/>
    <property type="match status" value="1"/>
</dbReference>
<evidence type="ECO:0000256" key="1">
    <source>
        <dbReference type="ARBA" id="ARBA00004651"/>
    </source>
</evidence>
<protein>
    <submittedName>
        <fullName evidence="8">DoxX family protein</fullName>
    </submittedName>
</protein>
<comment type="subcellular location">
    <subcellularLocation>
        <location evidence="1">Cell membrane</location>
        <topology evidence="1">Multi-pass membrane protein</topology>
    </subcellularLocation>
</comment>
<comment type="caution">
    <text evidence="8">The sequence shown here is derived from an EMBL/GenBank/DDBJ whole genome shotgun (WGS) entry which is preliminary data.</text>
</comment>
<feature type="transmembrane region" description="Helical" evidence="7">
    <location>
        <begin position="43"/>
        <end position="65"/>
    </location>
</feature>